<dbReference type="PANTHER" id="PTHR43695">
    <property type="entry name" value="PUTATIVE (AFU_ORTHOLOGUE AFUA_2G17250)-RELATED"/>
    <property type="match status" value="1"/>
</dbReference>
<proteinExistence type="inferred from homology"/>
<dbReference type="Proteomes" id="UP001274830">
    <property type="component" value="Unassembled WGS sequence"/>
</dbReference>
<evidence type="ECO:0000256" key="3">
    <source>
        <dbReference type="SAM" id="MobiDB-lite"/>
    </source>
</evidence>
<dbReference type="Pfam" id="PF00657">
    <property type="entry name" value="Lipase_GDSL"/>
    <property type="match status" value="1"/>
</dbReference>
<dbReference type="GO" id="GO:0016787">
    <property type="term" value="F:hydrolase activity"/>
    <property type="evidence" value="ECO:0007669"/>
    <property type="project" value="UniProtKB-KW"/>
</dbReference>
<gene>
    <name evidence="4" type="ORF">LTR78_003014</name>
</gene>
<dbReference type="EMBL" id="JAUTXT010000008">
    <property type="protein sequence ID" value="KAK3676810.1"/>
    <property type="molecule type" value="Genomic_DNA"/>
</dbReference>
<protein>
    <recommendedName>
        <fullName evidence="6">Rhamnogalacturonan acetylesterase</fullName>
    </recommendedName>
</protein>
<evidence type="ECO:0008006" key="6">
    <source>
        <dbReference type="Google" id="ProtNLM"/>
    </source>
</evidence>
<dbReference type="InterPro" id="IPR036514">
    <property type="entry name" value="SGNH_hydro_sf"/>
</dbReference>
<accession>A0AAE0WSH6</accession>
<dbReference type="PANTHER" id="PTHR43695:SF1">
    <property type="entry name" value="RHAMNOGALACTURONAN ACETYLESTERASE"/>
    <property type="match status" value="1"/>
</dbReference>
<reference evidence="4" key="1">
    <citation type="submission" date="2023-07" db="EMBL/GenBank/DDBJ databases">
        <title>Black Yeasts Isolated from many extreme environments.</title>
        <authorList>
            <person name="Coleine C."/>
            <person name="Stajich J.E."/>
            <person name="Selbmann L."/>
        </authorList>
    </citation>
    <scope>NUCLEOTIDE SEQUENCE</scope>
    <source>
        <strain evidence="4">CCFEE 5485</strain>
    </source>
</reference>
<dbReference type="InterPro" id="IPR037459">
    <property type="entry name" value="RhgT-like"/>
</dbReference>
<keyword evidence="2" id="KW-0378">Hydrolase</keyword>
<sequence>MSTHASPIQNAARAQPTLYLAGDSTMALKGANNGKTDGWGNYVADYVTLPVVNKAIGGRSARSYTAEGHFTEILDVVKSGDIVVIEFGHNDGGSPTSTSDNGRSDCPGSGATTCKSGKDGSTVHTFDYYITTAAKSYTAKNASVIVSSQTPNNLWEGGVYSATAPRFLDLAKTAAANAGKGAYFVDHFSAVAAMYKELGNQATNALYPADHTHTSPAGANLSANAFAEAVQKASNPLTPFIKAKIPTVY</sequence>
<name>A0AAE0WSH6_9PEZI</name>
<keyword evidence="5" id="KW-1185">Reference proteome</keyword>
<dbReference type="Gene3D" id="3.40.50.1110">
    <property type="entry name" value="SGNH hydrolase"/>
    <property type="match status" value="1"/>
</dbReference>
<evidence type="ECO:0000313" key="5">
    <source>
        <dbReference type="Proteomes" id="UP001274830"/>
    </source>
</evidence>
<evidence type="ECO:0000256" key="1">
    <source>
        <dbReference type="ARBA" id="ARBA00008668"/>
    </source>
</evidence>
<evidence type="ECO:0000313" key="4">
    <source>
        <dbReference type="EMBL" id="KAK3676810.1"/>
    </source>
</evidence>
<dbReference type="SUPFAM" id="SSF52266">
    <property type="entry name" value="SGNH hydrolase"/>
    <property type="match status" value="1"/>
</dbReference>
<organism evidence="4 5">
    <name type="scientific">Recurvomyces mirabilis</name>
    <dbReference type="NCBI Taxonomy" id="574656"/>
    <lineage>
        <taxon>Eukaryota</taxon>
        <taxon>Fungi</taxon>
        <taxon>Dikarya</taxon>
        <taxon>Ascomycota</taxon>
        <taxon>Pezizomycotina</taxon>
        <taxon>Dothideomycetes</taxon>
        <taxon>Dothideomycetidae</taxon>
        <taxon>Mycosphaerellales</taxon>
        <taxon>Teratosphaeriaceae</taxon>
        <taxon>Recurvomyces</taxon>
    </lineage>
</organism>
<dbReference type="InterPro" id="IPR001087">
    <property type="entry name" value="GDSL"/>
</dbReference>
<feature type="region of interest" description="Disordered" evidence="3">
    <location>
        <begin position="90"/>
        <end position="117"/>
    </location>
</feature>
<evidence type="ECO:0000256" key="2">
    <source>
        <dbReference type="ARBA" id="ARBA00022801"/>
    </source>
</evidence>
<comment type="similarity">
    <text evidence="1">Belongs to the 'GDSL' lipolytic enzyme family.</text>
</comment>
<comment type="caution">
    <text evidence="4">The sequence shown here is derived from an EMBL/GenBank/DDBJ whole genome shotgun (WGS) entry which is preliminary data.</text>
</comment>
<dbReference type="AlphaFoldDB" id="A0AAE0WSH6"/>